<dbReference type="GO" id="GO:0000145">
    <property type="term" value="C:exocyst"/>
    <property type="evidence" value="ECO:0007669"/>
    <property type="project" value="TreeGrafter"/>
</dbReference>
<evidence type="ECO:0000313" key="4">
    <source>
        <dbReference type="Proteomes" id="UP000245609"/>
    </source>
</evidence>
<accession>A0A2T9XYA5</accession>
<dbReference type="PANTHER" id="PTHR12100">
    <property type="entry name" value="SEC10"/>
    <property type="match status" value="1"/>
</dbReference>
<evidence type="ECO:0000313" key="3">
    <source>
        <dbReference type="EMBL" id="PVU85079.1"/>
    </source>
</evidence>
<keyword evidence="4" id="KW-1185">Reference proteome</keyword>
<dbReference type="InterPro" id="IPR048627">
    <property type="entry name" value="Sec10_HB"/>
</dbReference>
<dbReference type="EMBL" id="MBFS01003741">
    <property type="protein sequence ID" value="PVU85079.1"/>
    <property type="molecule type" value="Genomic_DNA"/>
</dbReference>
<evidence type="ECO:0000256" key="1">
    <source>
        <dbReference type="SAM" id="MobiDB-lite"/>
    </source>
</evidence>
<feature type="compositionally biased region" description="Polar residues" evidence="1">
    <location>
        <begin position="208"/>
        <end position="218"/>
    </location>
</feature>
<dbReference type="Pfam" id="PF07393">
    <property type="entry name" value="Sec10_HB"/>
    <property type="match status" value="1"/>
</dbReference>
<reference evidence="3 4" key="1">
    <citation type="journal article" date="2018" name="MBio">
        <title>Comparative Genomics Reveals the Core Gene Toolbox for the Fungus-Insect Symbiosis.</title>
        <authorList>
            <person name="Wang Y."/>
            <person name="Stata M."/>
            <person name="Wang W."/>
            <person name="Stajich J.E."/>
            <person name="White M.M."/>
            <person name="Moncalvo J.M."/>
        </authorList>
    </citation>
    <scope>NUCLEOTIDE SEQUENCE [LARGE SCALE GENOMIC DNA]</scope>
    <source>
        <strain evidence="3 4">SC-DP-2</strain>
    </source>
</reference>
<dbReference type="GO" id="GO:0006887">
    <property type="term" value="P:exocytosis"/>
    <property type="evidence" value="ECO:0007669"/>
    <property type="project" value="TreeGrafter"/>
</dbReference>
<comment type="caution">
    <text evidence="3">The sequence shown here is derived from an EMBL/GenBank/DDBJ whole genome shotgun (WGS) entry which is preliminary data.</text>
</comment>
<gene>
    <name evidence="3" type="ORF">BB560_007158</name>
</gene>
<name>A0A2T9XYA5_9FUNG</name>
<dbReference type="GO" id="GO:0006893">
    <property type="term" value="P:Golgi to plasma membrane transport"/>
    <property type="evidence" value="ECO:0007669"/>
    <property type="project" value="TreeGrafter"/>
</dbReference>
<dbReference type="InterPro" id="IPR009976">
    <property type="entry name" value="Sec10-like"/>
</dbReference>
<feature type="region of interest" description="Disordered" evidence="1">
    <location>
        <begin position="198"/>
        <end position="218"/>
    </location>
</feature>
<dbReference type="Proteomes" id="UP000245609">
    <property type="component" value="Unassembled WGS sequence"/>
</dbReference>
<proteinExistence type="predicted"/>
<feature type="domain" description="Exocyst complex component Sec10-like alpha-helical bundle" evidence="2">
    <location>
        <begin position="441"/>
        <end position="681"/>
    </location>
</feature>
<evidence type="ECO:0000259" key="2">
    <source>
        <dbReference type="Pfam" id="PF07393"/>
    </source>
</evidence>
<dbReference type="STRING" id="133381.A0A2T9XYA5"/>
<organism evidence="3 4">
    <name type="scientific">Smittium megazygosporum</name>
    <dbReference type="NCBI Taxonomy" id="133381"/>
    <lineage>
        <taxon>Eukaryota</taxon>
        <taxon>Fungi</taxon>
        <taxon>Fungi incertae sedis</taxon>
        <taxon>Zoopagomycota</taxon>
        <taxon>Kickxellomycotina</taxon>
        <taxon>Harpellomycetes</taxon>
        <taxon>Harpellales</taxon>
        <taxon>Legeriomycetaceae</taxon>
        <taxon>Smittium</taxon>
    </lineage>
</organism>
<dbReference type="PANTHER" id="PTHR12100:SF1">
    <property type="entry name" value="RECYCLIN-1"/>
    <property type="match status" value="1"/>
</dbReference>
<sequence>MIYKEYLQQDQYLCFDDSVFLPRTVISVFVDEMLKKNGVIGKCFRSLFEKQLSSSNNGVSFIKTIVESFKLLLKYINIWDTFFCELPTSNIEMLNTEDDIYNTKKRQSYSLVPKTIPINSMFYVLNKCQFLKYFGFERENIKIGISVALKWYASGMPKVVFLDKLTDEQQVFFSEQIVAILRNNDLIFKSKALRMRGDGTDNDRNSKFSKNQDSPKGSNFSMSTKFIKIFDFAEHRKELELFKLEVNNVFLRILGFELGCRADLSTIVVRKVDSSLGTDSPSLLNNLDSPSGSEANSPNISGNRNFFPRQGGNVSGFSVSEAPKTNFITAVDLLKNLGFNHMKPAFDKIINDLKKLQSQIGTVSGLVSAVKMASAQREVPKFEMLDSSPEKMDQQNLGSLQNVANSLASSKKKTIGATSKVTFSSISFDLLLSTNELQLEQQMREILLILELKFFELVHLSDLVLQLVNEYYEIKMKPFVDPDDFLSPVHIQKRVLNTLVDDCVATGVDLIIEIIIRQLEHVLKTEQKEEDYLPKSTVSLQLKPTMACVHCVQLLNEASEIIRSLSKSDKAVCSVYMSEIGTRLFGVLQKHLFGYTISEPGGFQLIADLNLYNDWATSNLDDNETLMSFKTLKDLASCFIIAPKELRGFLQELYSRRAFDNVLRSEEVYDIVARRADYKNIRGLVEGHCDFM</sequence>
<protein>
    <recommendedName>
        <fullName evidence="2">Exocyst complex component Sec10-like alpha-helical bundle domain-containing protein</fullName>
    </recommendedName>
</protein>
<dbReference type="OrthoDB" id="5554140at2759"/>
<dbReference type="AlphaFoldDB" id="A0A2T9XYA5"/>